<dbReference type="InterPro" id="IPR050153">
    <property type="entry name" value="Metal_Ion_Import_ABC"/>
</dbReference>
<keyword evidence="1" id="KW-0813">Transport</keyword>
<dbReference type="Proteomes" id="UP001172083">
    <property type="component" value="Unassembled WGS sequence"/>
</dbReference>
<evidence type="ECO:0000256" key="1">
    <source>
        <dbReference type="ARBA" id="ARBA00022448"/>
    </source>
</evidence>
<evidence type="ECO:0000313" key="6">
    <source>
        <dbReference type="Proteomes" id="UP001172083"/>
    </source>
</evidence>
<dbReference type="GO" id="GO:0005524">
    <property type="term" value="F:ATP binding"/>
    <property type="evidence" value="ECO:0007669"/>
    <property type="project" value="UniProtKB-KW"/>
</dbReference>
<protein>
    <submittedName>
        <fullName evidence="5">ABC transporter ATP-binding protein</fullName>
    </submittedName>
</protein>
<name>A0ABT8LD62_9BACT</name>
<evidence type="ECO:0000256" key="3">
    <source>
        <dbReference type="ARBA" id="ARBA00022840"/>
    </source>
</evidence>
<comment type="caution">
    <text evidence="5">The sequence shown here is derived from an EMBL/GenBank/DDBJ whole genome shotgun (WGS) entry which is preliminary data.</text>
</comment>
<dbReference type="InterPro" id="IPR003439">
    <property type="entry name" value="ABC_transporter-like_ATP-bd"/>
</dbReference>
<accession>A0ABT8LD62</accession>
<organism evidence="5 6">
    <name type="scientific">Agaribacillus aureus</name>
    <dbReference type="NCBI Taxonomy" id="3051825"/>
    <lineage>
        <taxon>Bacteria</taxon>
        <taxon>Pseudomonadati</taxon>
        <taxon>Bacteroidota</taxon>
        <taxon>Cytophagia</taxon>
        <taxon>Cytophagales</taxon>
        <taxon>Splendidivirgaceae</taxon>
        <taxon>Agaribacillus</taxon>
    </lineage>
</organism>
<evidence type="ECO:0000259" key="4">
    <source>
        <dbReference type="PROSITE" id="PS50893"/>
    </source>
</evidence>
<feature type="domain" description="ABC transporter" evidence="4">
    <location>
        <begin position="10"/>
        <end position="250"/>
    </location>
</feature>
<dbReference type="Gene3D" id="3.40.50.300">
    <property type="entry name" value="P-loop containing nucleotide triphosphate hydrolases"/>
    <property type="match status" value="1"/>
</dbReference>
<dbReference type="CDD" id="cd03214">
    <property type="entry name" value="ABC_Iron-Siderophores_B12_Hemin"/>
    <property type="match status" value="1"/>
</dbReference>
<evidence type="ECO:0000256" key="2">
    <source>
        <dbReference type="ARBA" id="ARBA00022741"/>
    </source>
</evidence>
<keyword evidence="6" id="KW-1185">Reference proteome</keyword>
<dbReference type="InterPro" id="IPR027417">
    <property type="entry name" value="P-loop_NTPase"/>
</dbReference>
<dbReference type="RefSeq" id="WP_346761052.1">
    <property type="nucleotide sequence ID" value="NZ_JAUJEB010000007.1"/>
</dbReference>
<keyword evidence="3 5" id="KW-0067">ATP-binding</keyword>
<evidence type="ECO:0000313" key="5">
    <source>
        <dbReference type="EMBL" id="MDN5215714.1"/>
    </source>
</evidence>
<dbReference type="Pfam" id="PF00005">
    <property type="entry name" value="ABC_tran"/>
    <property type="match status" value="1"/>
</dbReference>
<proteinExistence type="predicted"/>
<dbReference type="InterPro" id="IPR003593">
    <property type="entry name" value="AAA+_ATPase"/>
</dbReference>
<reference evidence="5" key="1">
    <citation type="submission" date="2023-06" db="EMBL/GenBank/DDBJ databases">
        <title>Genomic of Agaribacillus aureum.</title>
        <authorList>
            <person name="Wang G."/>
        </authorList>
    </citation>
    <scope>NUCLEOTIDE SEQUENCE</scope>
    <source>
        <strain evidence="5">BMA12</strain>
    </source>
</reference>
<dbReference type="SUPFAM" id="SSF52540">
    <property type="entry name" value="P-loop containing nucleoside triphosphate hydrolases"/>
    <property type="match status" value="1"/>
</dbReference>
<dbReference type="SMART" id="SM00382">
    <property type="entry name" value="AAA"/>
    <property type="match status" value="1"/>
</dbReference>
<dbReference type="PANTHER" id="PTHR42734:SF21">
    <property type="entry name" value="IRON ABC TRANSPORTER, ATP-BINDING PROTEIN"/>
    <property type="match status" value="1"/>
</dbReference>
<sequence>MDRNNQHSILEISNLTIGYFHGRKKKIILDRINLTLEKGNLVCMLGENGVGKSTLLKTISRVIPPLSGEIFINGHSLQHISQKALAKNISVVLTGGQKPGILKVREMVALGRYPYTGWVGGLSAEDHDKIDWALNLTNVNHLADESIATLSDGQLQKVMIARALAQDSDIMILDEPTAFLDVNNRLEIMHLLKMLAWETKKAILVSTHDLDSAFHTADQLWLATCCLPITTGCPEDLIVEGEIQNLFDHEAFVFDQQSGRFKTDFKSIRQINLQGAHDKYYLWTKSGLERIGYEVVKSNSTLKLSIESNANAPVWRLEDDDKLHKFSAIGELISFLRGHHLG</sequence>
<keyword evidence="2" id="KW-0547">Nucleotide-binding</keyword>
<dbReference type="PANTHER" id="PTHR42734">
    <property type="entry name" value="METAL TRANSPORT SYSTEM ATP-BINDING PROTEIN TM_0124-RELATED"/>
    <property type="match status" value="1"/>
</dbReference>
<dbReference type="PROSITE" id="PS50893">
    <property type="entry name" value="ABC_TRANSPORTER_2"/>
    <property type="match status" value="1"/>
</dbReference>
<gene>
    <name evidence="5" type="ORF">QQ020_26790</name>
</gene>
<dbReference type="EMBL" id="JAUJEB010000007">
    <property type="protein sequence ID" value="MDN5215714.1"/>
    <property type="molecule type" value="Genomic_DNA"/>
</dbReference>